<dbReference type="GeneID" id="31013926"/>
<organism evidence="2 3">
    <name type="scientific">Diplodia corticola</name>
    <dbReference type="NCBI Taxonomy" id="236234"/>
    <lineage>
        <taxon>Eukaryota</taxon>
        <taxon>Fungi</taxon>
        <taxon>Dikarya</taxon>
        <taxon>Ascomycota</taxon>
        <taxon>Pezizomycotina</taxon>
        <taxon>Dothideomycetes</taxon>
        <taxon>Dothideomycetes incertae sedis</taxon>
        <taxon>Botryosphaeriales</taxon>
        <taxon>Botryosphaeriaceae</taxon>
        <taxon>Diplodia</taxon>
    </lineage>
</organism>
<gene>
    <name evidence="2" type="ORF">BKCO1_2800019</name>
</gene>
<dbReference type="Gene3D" id="3.90.550.20">
    <property type="match status" value="1"/>
</dbReference>
<proteinExistence type="predicted"/>
<dbReference type="AlphaFoldDB" id="A0A1J9RMA3"/>
<dbReference type="SUPFAM" id="SSF53448">
    <property type="entry name" value="Nucleotide-diphospho-sugar transferases"/>
    <property type="match status" value="1"/>
</dbReference>
<evidence type="ECO:0000313" key="2">
    <source>
        <dbReference type="EMBL" id="OJD33707.1"/>
    </source>
</evidence>
<feature type="region of interest" description="Disordered" evidence="1">
    <location>
        <begin position="1"/>
        <end position="21"/>
    </location>
</feature>
<dbReference type="Proteomes" id="UP000183809">
    <property type="component" value="Unassembled WGS sequence"/>
</dbReference>
<dbReference type="RefSeq" id="XP_020129967.1">
    <property type="nucleotide sequence ID" value="XM_020273665.1"/>
</dbReference>
<evidence type="ECO:0000313" key="3">
    <source>
        <dbReference type="Proteomes" id="UP000183809"/>
    </source>
</evidence>
<dbReference type="InterPro" id="IPR029044">
    <property type="entry name" value="Nucleotide-diphossugar_trans"/>
</dbReference>
<dbReference type="Pfam" id="PF05704">
    <property type="entry name" value="Caps_synth"/>
    <property type="match status" value="1"/>
</dbReference>
<dbReference type="GO" id="GO:0016757">
    <property type="term" value="F:glycosyltransferase activity"/>
    <property type="evidence" value="ECO:0007669"/>
    <property type="project" value="InterPro"/>
</dbReference>
<reference evidence="2 3" key="1">
    <citation type="submission" date="2016-10" db="EMBL/GenBank/DDBJ databases">
        <title>Proteomics and genomics reveal pathogen-plant mechanisms compatible with a hemibiotrophic lifestyle of Diplodia corticola.</title>
        <authorList>
            <person name="Fernandes I."/>
            <person name="De Jonge R."/>
            <person name="Van De Peer Y."/>
            <person name="Devreese B."/>
            <person name="Alves A."/>
            <person name="Esteves A.C."/>
        </authorList>
    </citation>
    <scope>NUCLEOTIDE SEQUENCE [LARGE SCALE GENOMIC DNA]</scope>
    <source>
        <strain evidence="2 3">CBS 112549</strain>
    </source>
</reference>
<protein>
    <submittedName>
        <fullName evidence="2">Capsule polysaccharide biosynthesis protein</fullName>
    </submittedName>
</protein>
<keyword evidence="3" id="KW-1185">Reference proteome</keyword>
<evidence type="ECO:0000256" key="1">
    <source>
        <dbReference type="SAM" id="MobiDB-lite"/>
    </source>
</evidence>
<accession>A0A1J9RMA3</accession>
<dbReference type="EMBL" id="MNUE01000028">
    <property type="protein sequence ID" value="OJD33707.1"/>
    <property type="molecule type" value="Genomic_DNA"/>
</dbReference>
<dbReference type="InterPro" id="IPR008441">
    <property type="entry name" value="AfumC-like_glycosyl_Trfase"/>
</dbReference>
<comment type="caution">
    <text evidence="2">The sequence shown here is derived from an EMBL/GenBank/DDBJ whole genome shotgun (WGS) entry which is preliminary data.</text>
</comment>
<sequence length="410" mass="46868">MQTHSFLPDGMSPIPENRRDGRTDREIAHMLCDYVPPTDSNKNVWAYWRSGFESMPPWTKRNVMNWVRLLHCSPAGRDPWTVRVLDSVPGSPNNVSRFIDKSLLPASFQEQDMAGPYAGAHSADLVRLPLLHRYGGVWIDVGTLLIRHLDDVWSIITDPANPFELLGMALALRPGEEILVNPFLATTRGNEFLRRWHQIYLALWDQGGRSCDGFHANPLLRHLPLFQPPAGRGVPGIGKSPERYTDYLAHMLCGVRLRDLIDADDGFDGRLYYERHVCLLPALRELYYFPLRNGWDGRREFDVLATRMDRTDEEARHARKLVRDTLQNSCMIKFSHGSRGSSTPWLAQLWTDPRNCDADVAPGTLAEYLRLVALQAYQDRPLQPLPTRSLTTPTWTARLLEPLPMARELR</sequence>
<dbReference type="OrthoDB" id="409543at2759"/>
<name>A0A1J9RMA3_9PEZI</name>